<dbReference type="EMBL" id="QJNU01000220">
    <property type="protein sequence ID" value="RYP04221.1"/>
    <property type="molecule type" value="Genomic_DNA"/>
</dbReference>
<organism evidence="3 4">
    <name type="scientific">Monosporascus ibericus</name>
    <dbReference type="NCBI Taxonomy" id="155417"/>
    <lineage>
        <taxon>Eukaryota</taxon>
        <taxon>Fungi</taxon>
        <taxon>Dikarya</taxon>
        <taxon>Ascomycota</taxon>
        <taxon>Pezizomycotina</taxon>
        <taxon>Sordariomycetes</taxon>
        <taxon>Xylariomycetidae</taxon>
        <taxon>Xylariales</taxon>
        <taxon>Xylariales incertae sedis</taxon>
        <taxon>Monosporascus</taxon>
    </lineage>
</organism>
<feature type="chain" id="PRO_5020955565" description="DUF1996 domain-containing protein" evidence="1">
    <location>
        <begin position="21"/>
        <end position="362"/>
    </location>
</feature>
<dbReference type="OrthoDB" id="74764at2759"/>
<evidence type="ECO:0000313" key="4">
    <source>
        <dbReference type="Proteomes" id="UP000293360"/>
    </source>
</evidence>
<sequence length="362" mass="39604">MVSSKLIAATVLSAAGSAYAQDVYDTFTVNCQPLTVQRRDPIVSPGAHLSDHVHAVIGGTNFFAGTTPANALTSTATTCDKELDHSIYWVPQLYHITPDNRYEMVKFEGSAVYYQNRACDYQPGRTTCPSFKTNFARPFPEGLQMVAGNPMKRTFDQSDIEQRAVNHLCLLRGGGSVQTSSLPLEQCLYIRSQVTLPSCWNGRDLDSPNHKSHMSYPDPRYGDYNGGVCPESHPIALITIFYEFFFNTAKYNDRNFVFAQGDKTGYGFHGDFVNGWTDLRRLGDAHRTCTGRGGIDAPGCSLNVGANGTPGTALPRSPEKPAPAEDIGLNGAVLAQLPGGKIPFGETPMRAKRSRVMAEEYQ</sequence>
<name>A0A4Q4TC05_9PEZI</name>
<comment type="caution">
    <text evidence="3">The sequence shown here is derived from an EMBL/GenBank/DDBJ whole genome shotgun (WGS) entry which is preliminary data.</text>
</comment>
<dbReference type="PANTHER" id="PTHR43662:SF3">
    <property type="entry name" value="DOMAIN PROTEIN, PUTATIVE (AFU_ORTHOLOGUE AFUA_6G11970)-RELATED"/>
    <property type="match status" value="1"/>
</dbReference>
<dbReference type="PANTHER" id="PTHR43662">
    <property type="match status" value="1"/>
</dbReference>
<feature type="domain" description="DUF1996" evidence="2">
    <location>
        <begin position="40"/>
        <end position="276"/>
    </location>
</feature>
<reference evidence="3 4" key="1">
    <citation type="submission" date="2018-06" db="EMBL/GenBank/DDBJ databases">
        <title>Complete Genomes of Monosporascus.</title>
        <authorList>
            <person name="Robinson A.J."/>
            <person name="Natvig D.O."/>
        </authorList>
    </citation>
    <scope>NUCLEOTIDE SEQUENCE [LARGE SCALE GENOMIC DNA]</scope>
    <source>
        <strain evidence="3 4">CBS 110550</strain>
    </source>
</reference>
<accession>A0A4Q4TC05</accession>
<keyword evidence="4" id="KW-1185">Reference proteome</keyword>
<evidence type="ECO:0000256" key="1">
    <source>
        <dbReference type="SAM" id="SignalP"/>
    </source>
</evidence>
<dbReference type="Proteomes" id="UP000293360">
    <property type="component" value="Unassembled WGS sequence"/>
</dbReference>
<dbReference type="InterPro" id="IPR018535">
    <property type="entry name" value="DUF1996"/>
</dbReference>
<evidence type="ECO:0000313" key="3">
    <source>
        <dbReference type="EMBL" id="RYP04221.1"/>
    </source>
</evidence>
<feature type="signal peptide" evidence="1">
    <location>
        <begin position="1"/>
        <end position="20"/>
    </location>
</feature>
<proteinExistence type="predicted"/>
<keyword evidence="1" id="KW-0732">Signal</keyword>
<evidence type="ECO:0000259" key="2">
    <source>
        <dbReference type="Pfam" id="PF09362"/>
    </source>
</evidence>
<dbReference type="AlphaFoldDB" id="A0A4Q4TC05"/>
<dbReference type="STRING" id="155417.A0A4Q4TC05"/>
<dbReference type="Pfam" id="PF09362">
    <property type="entry name" value="DUF1996"/>
    <property type="match status" value="1"/>
</dbReference>
<protein>
    <recommendedName>
        <fullName evidence="2">DUF1996 domain-containing protein</fullName>
    </recommendedName>
</protein>
<gene>
    <name evidence="3" type="ORF">DL764_004611</name>
</gene>